<feature type="compositionally biased region" description="Basic and acidic residues" evidence="1">
    <location>
        <begin position="200"/>
        <end position="217"/>
    </location>
</feature>
<feature type="region of interest" description="Disordered" evidence="1">
    <location>
        <begin position="1"/>
        <end position="217"/>
    </location>
</feature>
<feature type="compositionally biased region" description="Polar residues" evidence="1">
    <location>
        <begin position="69"/>
        <end position="78"/>
    </location>
</feature>
<feature type="compositionally biased region" description="Acidic residues" evidence="1">
    <location>
        <begin position="144"/>
        <end position="180"/>
    </location>
</feature>
<evidence type="ECO:0000313" key="3">
    <source>
        <dbReference type="Proteomes" id="UP001324115"/>
    </source>
</evidence>
<keyword evidence="3" id="KW-1185">Reference proteome</keyword>
<dbReference type="PANTHER" id="PTHR36899">
    <property type="entry name" value="OS04G0395700 PROTEIN"/>
    <property type="match status" value="1"/>
</dbReference>
<comment type="caution">
    <text evidence="2">The sequence shown here is derived from an EMBL/GenBank/DDBJ whole genome shotgun (WGS) entry which is preliminary data.</text>
</comment>
<accession>A0AAN7G6F0</accession>
<organism evidence="2 3">
    <name type="scientific">Quercus rubra</name>
    <name type="common">Northern red oak</name>
    <name type="synonym">Quercus borealis</name>
    <dbReference type="NCBI Taxonomy" id="3512"/>
    <lineage>
        <taxon>Eukaryota</taxon>
        <taxon>Viridiplantae</taxon>
        <taxon>Streptophyta</taxon>
        <taxon>Embryophyta</taxon>
        <taxon>Tracheophyta</taxon>
        <taxon>Spermatophyta</taxon>
        <taxon>Magnoliopsida</taxon>
        <taxon>eudicotyledons</taxon>
        <taxon>Gunneridae</taxon>
        <taxon>Pentapetalae</taxon>
        <taxon>rosids</taxon>
        <taxon>fabids</taxon>
        <taxon>Fagales</taxon>
        <taxon>Fagaceae</taxon>
        <taxon>Quercus</taxon>
    </lineage>
</organism>
<gene>
    <name evidence="2" type="ORF">RGQ29_011930</name>
</gene>
<sequence length="217" mass="24369">MVKAMTETNHQEEEPTLYPKRKPDLSREDNEDNPHKAQKLEAHLSPPPDTNNDSSLPLHKNHHLDPSPLDSSIPQQNDAKFDSNLLAEVEDDDDDDEEEEEEEYEDEDEDDDEDSENGDEKAVVDRKGKGIMRADKGKGKLIEEENDDDEDDDDSDSDIGSDVSDGESDLSDDPLAEVDLDNILPSRTRRRTVQPGIHIANDHRNHNKNHDDGDGGA</sequence>
<feature type="compositionally biased region" description="Basic and acidic residues" evidence="1">
    <location>
        <begin position="21"/>
        <end position="42"/>
    </location>
</feature>
<feature type="compositionally biased region" description="Basic and acidic residues" evidence="1">
    <location>
        <begin position="118"/>
        <end position="143"/>
    </location>
</feature>
<reference evidence="2 3" key="1">
    <citation type="journal article" date="2023" name="G3 (Bethesda)">
        <title>A haplotype-resolved chromosome-scale genome for Quercus rubra L. provides insights into the genetics of adaptive traits for red oak species.</title>
        <authorList>
            <person name="Kapoor B."/>
            <person name="Jenkins J."/>
            <person name="Schmutz J."/>
            <person name="Zhebentyayeva T."/>
            <person name="Kuelheim C."/>
            <person name="Coggeshall M."/>
            <person name="Heim C."/>
            <person name="Lasky J.R."/>
            <person name="Leites L."/>
            <person name="Islam-Faridi N."/>
            <person name="Romero-Severson J."/>
            <person name="DeLeo V.L."/>
            <person name="Lucas S.M."/>
            <person name="Lazic D."/>
            <person name="Gailing O."/>
            <person name="Carlson J."/>
            <person name="Staton M."/>
        </authorList>
    </citation>
    <scope>NUCLEOTIDE SEQUENCE [LARGE SCALE GENOMIC DNA]</scope>
    <source>
        <strain evidence="2">Pseudo-F2</strain>
    </source>
</reference>
<dbReference type="AlphaFoldDB" id="A0AAN7G6F0"/>
<feature type="compositionally biased region" description="Acidic residues" evidence="1">
    <location>
        <begin position="88"/>
        <end position="117"/>
    </location>
</feature>
<dbReference type="Proteomes" id="UP001324115">
    <property type="component" value="Unassembled WGS sequence"/>
</dbReference>
<evidence type="ECO:0000256" key="1">
    <source>
        <dbReference type="SAM" id="MobiDB-lite"/>
    </source>
</evidence>
<proteinExistence type="predicted"/>
<dbReference type="EMBL" id="JAXUIC010000002">
    <property type="protein sequence ID" value="KAK4603154.1"/>
    <property type="molecule type" value="Genomic_DNA"/>
</dbReference>
<name>A0AAN7G6F0_QUERU</name>
<protein>
    <submittedName>
        <fullName evidence="2">Uncharacterized protein</fullName>
    </submittedName>
</protein>
<dbReference type="PANTHER" id="PTHR36899:SF3">
    <property type="entry name" value="F13K23.8 PROTEIN"/>
    <property type="match status" value="1"/>
</dbReference>
<dbReference type="EMBL" id="JAXUIC010000002">
    <property type="protein sequence ID" value="KAK4603155.1"/>
    <property type="molecule type" value="Genomic_DNA"/>
</dbReference>
<evidence type="ECO:0000313" key="2">
    <source>
        <dbReference type="EMBL" id="KAK4603154.1"/>
    </source>
</evidence>